<sequence>MKQIDNKKSFVSFEKAPVISLPELSQQISKREKNFDTSSNPNLGKNAISPQAGSHIPIFQASIKNLFTPPPTIVTQSIANKNLPPSFYSNSLNDLEMLKCANKYEKMLSQQCSERQLRQITPIFKARNNNQNIKDFLSMSCGLEREIRHNPLFFNKKIVSGQYFLRGEATFSQIKSLSKSKIEYEEMLIKKCRRTK</sequence>
<gene>
    <name evidence="1" type="ORF">SS50377_13904</name>
    <name evidence="2" type="ORF">SS50377_24531</name>
</gene>
<reference evidence="2" key="2">
    <citation type="submission" date="2020-12" db="EMBL/GenBank/DDBJ databases">
        <title>New Spironucleus salmonicida genome in near-complete chromosomes.</title>
        <authorList>
            <person name="Xu F."/>
            <person name="Kurt Z."/>
            <person name="Jimenez-Gonzalez A."/>
            <person name="Astvaldsson A."/>
            <person name="Andersson J.O."/>
            <person name="Svard S.G."/>
        </authorList>
    </citation>
    <scope>NUCLEOTIDE SEQUENCE</scope>
    <source>
        <strain evidence="2">ATCC 50377</strain>
    </source>
</reference>
<keyword evidence="3" id="KW-1185">Reference proteome</keyword>
<name>V6LQE3_9EUKA</name>
<dbReference type="EMBL" id="KI546085">
    <property type="protein sequence ID" value="EST45926.1"/>
    <property type="molecule type" value="Genomic_DNA"/>
</dbReference>
<evidence type="ECO:0000313" key="1">
    <source>
        <dbReference type="EMBL" id="EST45926.1"/>
    </source>
</evidence>
<accession>V6LQE3</accession>
<dbReference type="Proteomes" id="UP000018208">
    <property type="component" value="Unassembled WGS sequence"/>
</dbReference>
<reference evidence="1 2" key="1">
    <citation type="journal article" date="2014" name="PLoS Genet.">
        <title>The Genome of Spironucleus salmonicida Highlights a Fish Pathogen Adapted to Fluctuating Environments.</title>
        <authorList>
            <person name="Xu F."/>
            <person name="Jerlstrom-Hultqvist J."/>
            <person name="Einarsson E."/>
            <person name="Astvaldsson A."/>
            <person name="Svard S.G."/>
            <person name="Andersson J.O."/>
        </authorList>
    </citation>
    <scope>NUCLEOTIDE SEQUENCE</scope>
    <source>
        <strain evidence="2">ATCC 50377</strain>
    </source>
</reference>
<protein>
    <submittedName>
        <fullName evidence="1">Uncharacterized protein</fullName>
    </submittedName>
</protein>
<evidence type="ECO:0000313" key="3">
    <source>
        <dbReference type="Proteomes" id="UP000018208"/>
    </source>
</evidence>
<dbReference type="VEuPathDB" id="GiardiaDB:SS50377_24531"/>
<evidence type="ECO:0000313" key="2">
    <source>
        <dbReference type="EMBL" id="KAH0574573.1"/>
    </source>
</evidence>
<organism evidence="1">
    <name type="scientific">Spironucleus salmonicida</name>
    <dbReference type="NCBI Taxonomy" id="348837"/>
    <lineage>
        <taxon>Eukaryota</taxon>
        <taxon>Metamonada</taxon>
        <taxon>Diplomonadida</taxon>
        <taxon>Hexamitidae</taxon>
        <taxon>Hexamitinae</taxon>
        <taxon>Spironucleus</taxon>
    </lineage>
</organism>
<dbReference type="EMBL" id="AUWU02000004">
    <property type="protein sequence ID" value="KAH0574573.1"/>
    <property type="molecule type" value="Genomic_DNA"/>
</dbReference>
<dbReference type="AlphaFoldDB" id="V6LQE3"/>
<proteinExistence type="predicted"/>